<dbReference type="AlphaFoldDB" id="E4XHE1"/>
<dbReference type="SUPFAM" id="SSF54791">
    <property type="entry name" value="Eukaryotic type KH-domain (KH-domain type I)"/>
    <property type="match status" value="1"/>
</dbReference>
<dbReference type="SUPFAM" id="SSF50249">
    <property type="entry name" value="Nucleic acid-binding proteins"/>
    <property type="match status" value="1"/>
</dbReference>
<dbReference type="InterPro" id="IPR012340">
    <property type="entry name" value="NA-bd_OB-fold"/>
</dbReference>
<dbReference type="GO" id="GO:0071038">
    <property type="term" value="P:TRAMP-dependent tRNA surveillance pathway"/>
    <property type="evidence" value="ECO:0007669"/>
    <property type="project" value="TreeGrafter"/>
</dbReference>
<dbReference type="EMBL" id="FN653051">
    <property type="protein sequence ID" value="CBY10089.1"/>
    <property type="molecule type" value="Genomic_DNA"/>
</dbReference>
<dbReference type="GO" id="GO:0034475">
    <property type="term" value="P:U4 snRNA 3'-end processing"/>
    <property type="evidence" value="ECO:0007669"/>
    <property type="project" value="TreeGrafter"/>
</dbReference>
<dbReference type="Pfam" id="PF15985">
    <property type="entry name" value="KH_6"/>
    <property type="match status" value="1"/>
</dbReference>
<feature type="domain" description="K Homology" evidence="8">
    <location>
        <begin position="170"/>
        <end position="207"/>
    </location>
</feature>
<comment type="subcellular location">
    <subcellularLocation>
        <location evidence="1">Nucleus</location>
    </subcellularLocation>
</comment>
<proteinExistence type="inferred from homology"/>
<dbReference type="Gene3D" id="2.40.50.100">
    <property type="match status" value="1"/>
</dbReference>
<accession>E4XHE1</accession>
<dbReference type="FunCoup" id="E4XHE1">
    <property type="interactions" value="756"/>
</dbReference>
<evidence type="ECO:0000256" key="4">
    <source>
        <dbReference type="ARBA" id="ARBA00022835"/>
    </source>
</evidence>
<evidence type="ECO:0000259" key="9">
    <source>
        <dbReference type="Pfam" id="PF21266"/>
    </source>
</evidence>
<dbReference type="GO" id="GO:0000467">
    <property type="term" value="P:exonucleolytic trimming to generate mature 3'-end of 5.8S rRNA from tricistronic rRNA transcript (SSU-rRNA, 5.8S rRNA, LSU-rRNA)"/>
    <property type="evidence" value="ECO:0007669"/>
    <property type="project" value="TreeGrafter"/>
</dbReference>
<dbReference type="GO" id="GO:0071051">
    <property type="term" value="P:poly(A)-dependent snoRNA 3'-end processing"/>
    <property type="evidence" value="ECO:0007669"/>
    <property type="project" value="TreeGrafter"/>
</dbReference>
<dbReference type="GO" id="GO:0071034">
    <property type="term" value="P:CUT catabolic process"/>
    <property type="evidence" value="ECO:0007669"/>
    <property type="project" value="TreeGrafter"/>
</dbReference>
<dbReference type="GO" id="GO:0000177">
    <property type="term" value="C:cytoplasmic exosome (RNase complex)"/>
    <property type="evidence" value="ECO:0007669"/>
    <property type="project" value="TreeGrafter"/>
</dbReference>
<organism evidence="10">
    <name type="scientific">Oikopleura dioica</name>
    <name type="common">Tunicate</name>
    <dbReference type="NCBI Taxonomy" id="34765"/>
    <lineage>
        <taxon>Eukaryota</taxon>
        <taxon>Metazoa</taxon>
        <taxon>Chordata</taxon>
        <taxon>Tunicata</taxon>
        <taxon>Appendicularia</taxon>
        <taxon>Copelata</taxon>
        <taxon>Oikopleuridae</taxon>
        <taxon>Oikopleura</taxon>
    </lineage>
</organism>
<dbReference type="OrthoDB" id="1650at2759"/>
<evidence type="ECO:0000256" key="3">
    <source>
        <dbReference type="ARBA" id="ARBA00022552"/>
    </source>
</evidence>
<dbReference type="InParanoid" id="E4XHE1"/>
<comment type="similarity">
    <text evidence="2">Belongs to the RRP4 family.</text>
</comment>
<sequence length="288" mass="32445">MSVIIKPPNREQNVSFLTKMDDEETCVNPGDVITENTDFMRGHGTYQASSNELRASVAGTVERINKLITVRPAKMRYNGEVGDIVVGRIIEVQQKLWKVDCGTRLNAFLNLAAVNLPGGELRRRGADDELVMRKFLQEGDLILAEVQKAREDGHLNLHTRSLKYGKLGPGVLIIVSPSLIRRRKQHIHNLPCGVTAILAINGFVYFCPLVEEDISIVKEVDSATRENICRLRQVTLSLAKHRVSLYDSSLLYGFEASLHFPVAEISYESNEEEWLAEMKSRIDRDQQS</sequence>
<dbReference type="GO" id="GO:0071035">
    <property type="term" value="P:nuclear polyadenylation-dependent rRNA catabolic process"/>
    <property type="evidence" value="ECO:0007669"/>
    <property type="project" value="TreeGrafter"/>
</dbReference>
<keyword evidence="5" id="KW-0694">RNA-binding</keyword>
<feature type="domain" description="Exosome complex component N-terminal" evidence="7">
    <location>
        <begin position="27"/>
        <end position="63"/>
    </location>
</feature>
<dbReference type="GO" id="GO:0000176">
    <property type="term" value="C:nuclear exosome (RNase complex)"/>
    <property type="evidence" value="ECO:0007669"/>
    <property type="project" value="TreeGrafter"/>
</dbReference>
<dbReference type="GO" id="GO:0003723">
    <property type="term" value="F:RNA binding"/>
    <property type="evidence" value="ECO:0007669"/>
    <property type="project" value="UniProtKB-KW"/>
</dbReference>
<evidence type="ECO:0000259" key="7">
    <source>
        <dbReference type="Pfam" id="PF14382"/>
    </source>
</evidence>
<dbReference type="InterPro" id="IPR025721">
    <property type="entry name" value="Exosome_cplx_N_dom"/>
</dbReference>
<dbReference type="InterPro" id="IPR036612">
    <property type="entry name" value="KH_dom_type_1_sf"/>
</dbReference>
<dbReference type="PANTHER" id="PTHR21321:SF4">
    <property type="entry name" value="EXOSOME COMPLEX COMPONENT RRP4"/>
    <property type="match status" value="1"/>
</dbReference>
<feature type="domain" description="RRP4 S1" evidence="9">
    <location>
        <begin position="76"/>
        <end position="148"/>
    </location>
</feature>
<dbReference type="Proteomes" id="UP000001307">
    <property type="component" value="Unassembled WGS sequence"/>
</dbReference>
<keyword evidence="3" id="KW-0698">rRNA processing</keyword>
<evidence type="ECO:0000256" key="6">
    <source>
        <dbReference type="ARBA" id="ARBA00023242"/>
    </source>
</evidence>
<dbReference type="SUPFAM" id="SSF110324">
    <property type="entry name" value="Ribosomal L27 protein-like"/>
    <property type="match status" value="1"/>
</dbReference>
<keyword evidence="11" id="KW-1185">Reference proteome</keyword>
<evidence type="ECO:0000256" key="2">
    <source>
        <dbReference type="ARBA" id="ARBA00009155"/>
    </source>
</evidence>
<evidence type="ECO:0000259" key="8">
    <source>
        <dbReference type="Pfam" id="PF15985"/>
    </source>
</evidence>
<dbReference type="InterPro" id="IPR026699">
    <property type="entry name" value="Exosome_RNA_bind1/RRP40/RRP4"/>
</dbReference>
<reference evidence="10" key="1">
    <citation type="journal article" date="2010" name="Science">
        <title>Plasticity of animal genome architecture unmasked by rapid evolution of a pelagic tunicate.</title>
        <authorList>
            <person name="Denoeud F."/>
            <person name="Henriet S."/>
            <person name="Mungpakdee S."/>
            <person name="Aury J.M."/>
            <person name="Da Silva C."/>
            <person name="Brinkmann H."/>
            <person name="Mikhaleva J."/>
            <person name="Olsen L.C."/>
            <person name="Jubin C."/>
            <person name="Canestro C."/>
            <person name="Bouquet J.M."/>
            <person name="Danks G."/>
            <person name="Poulain J."/>
            <person name="Campsteijn C."/>
            <person name="Adamski M."/>
            <person name="Cross I."/>
            <person name="Yadetie F."/>
            <person name="Muffato M."/>
            <person name="Louis A."/>
            <person name="Butcher S."/>
            <person name="Tsagkogeorga G."/>
            <person name="Konrad A."/>
            <person name="Singh S."/>
            <person name="Jensen M.F."/>
            <person name="Cong E.H."/>
            <person name="Eikeseth-Otteraa H."/>
            <person name="Noel B."/>
            <person name="Anthouard V."/>
            <person name="Porcel B.M."/>
            <person name="Kachouri-Lafond R."/>
            <person name="Nishino A."/>
            <person name="Ugolini M."/>
            <person name="Chourrout P."/>
            <person name="Nishida H."/>
            <person name="Aasland R."/>
            <person name="Huzurbazar S."/>
            <person name="Westhof E."/>
            <person name="Delsuc F."/>
            <person name="Lehrach H."/>
            <person name="Reinhardt R."/>
            <person name="Weissenbach J."/>
            <person name="Roy S.W."/>
            <person name="Artiguenave F."/>
            <person name="Postlethwait J.H."/>
            <person name="Manak J.R."/>
            <person name="Thompson E.M."/>
            <person name="Jaillon O."/>
            <person name="Du Pasquier L."/>
            <person name="Boudinot P."/>
            <person name="Liberles D.A."/>
            <person name="Volff J.N."/>
            <person name="Philippe H."/>
            <person name="Lenhard B."/>
            <person name="Roest Crollius H."/>
            <person name="Wincker P."/>
            <person name="Chourrout D."/>
        </authorList>
    </citation>
    <scope>NUCLEOTIDE SEQUENCE [LARGE SCALE GENOMIC DNA]</scope>
</reference>
<dbReference type="InterPro" id="IPR048565">
    <property type="entry name" value="S1_RRP4"/>
</dbReference>
<evidence type="ECO:0000256" key="5">
    <source>
        <dbReference type="ARBA" id="ARBA00022884"/>
    </source>
</evidence>
<dbReference type="Pfam" id="PF21266">
    <property type="entry name" value="S1_RRP4"/>
    <property type="match status" value="1"/>
</dbReference>
<protein>
    <submittedName>
        <fullName evidence="10">Uncharacterized protein</fullName>
    </submittedName>
</protein>
<evidence type="ECO:0000256" key="1">
    <source>
        <dbReference type="ARBA" id="ARBA00004123"/>
    </source>
</evidence>
<name>E4XHE1_OIKDI</name>
<dbReference type="CDD" id="cd22525">
    <property type="entry name" value="KH-I_Rrp4_eukar"/>
    <property type="match status" value="1"/>
</dbReference>
<evidence type="ECO:0000313" key="10">
    <source>
        <dbReference type="EMBL" id="CBY10089.1"/>
    </source>
</evidence>
<dbReference type="FunFam" id="2.40.50.140:FF:000038">
    <property type="entry name" value="Exosome complex component RRP4"/>
    <property type="match status" value="1"/>
</dbReference>
<keyword evidence="4" id="KW-0271">Exosome</keyword>
<gene>
    <name evidence="10" type="ORF">GSOID_T00010915001</name>
</gene>
<dbReference type="Gene3D" id="2.40.50.140">
    <property type="entry name" value="Nucleic acid-binding proteins"/>
    <property type="match status" value="1"/>
</dbReference>
<dbReference type="CDD" id="cd05789">
    <property type="entry name" value="S1_Rrp4"/>
    <property type="match status" value="1"/>
</dbReference>
<dbReference type="InterPro" id="IPR004088">
    <property type="entry name" value="KH_dom_type_1"/>
</dbReference>
<dbReference type="PANTHER" id="PTHR21321">
    <property type="entry name" value="PNAS-3 RELATED"/>
    <property type="match status" value="1"/>
</dbReference>
<dbReference type="Pfam" id="PF14382">
    <property type="entry name" value="ECR1_N"/>
    <property type="match status" value="1"/>
</dbReference>
<keyword evidence="6" id="KW-0539">Nucleus</keyword>
<evidence type="ECO:0000313" key="11">
    <source>
        <dbReference type="Proteomes" id="UP000001307"/>
    </source>
</evidence>